<dbReference type="Pfam" id="PF02082">
    <property type="entry name" value="Rrf2"/>
    <property type="match status" value="1"/>
</dbReference>
<evidence type="ECO:0000256" key="1">
    <source>
        <dbReference type="ARBA" id="ARBA00023125"/>
    </source>
</evidence>
<dbReference type="PANTHER" id="PTHR33221:SF5">
    <property type="entry name" value="HTH-TYPE TRANSCRIPTIONAL REGULATOR ISCR"/>
    <property type="match status" value="1"/>
</dbReference>
<dbReference type="NCBIfam" id="TIGR00738">
    <property type="entry name" value="rrf2_super"/>
    <property type="match status" value="1"/>
</dbReference>
<evidence type="ECO:0000313" key="3">
    <source>
        <dbReference type="Proteomes" id="UP000294678"/>
    </source>
</evidence>
<dbReference type="AlphaFoldDB" id="A0AA46DZF4"/>
<proteinExistence type="predicted"/>
<dbReference type="Gene3D" id="1.10.10.10">
    <property type="entry name" value="Winged helix-like DNA-binding domain superfamily/Winged helix DNA-binding domain"/>
    <property type="match status" value="1"/>
</dbReference>
<dbReference type="GO" id="GO:0003677">
    <property type="term" value="F:DNA binding"/>
    <property type="evidence" value="ECO:0007669"/>
    <property type="project" value="UniProtKB-KW"/>
</dbReference>
<name>A0AA46DZF4_9FUSO</name>
<dbReference type="InterPro" id="IPR036390">
    <property type="entry name" value="WH_DNA-bd_sf"/>
</dbReference>
<gene>
    <name evidence="2" type="ORF">EV215_0962</name>
</gene>
<dbReference type="PROSITE" id="PS51197">
    <property type="entry name" value="HTH_RRF2_2"/>
    <property type="match status" value="1"/>
</dbReference>
<reference evidence="2 3" key="1">
    <citation type="submission" date="2019-03" db="EMBL/GenBank/DDBJ databases">
        <title>Genomic Encyclopedia of Type Strains, Phase IV (KMG-IV): sequencing the most valuable type-strain genomes for metagenomic binning, comparative biology and taxonomic classification.</title>
        <authorList>
            <person name="Goeker M."/>
        </authorList>
    </citation>
    <scope>NUCLEOTIDE SEQUENCE [LARGE SCALE GENOMIC DNA]</scope>
    <source>
        <strain evidence="2 3">DSM 100055</strain>
    </source>
</reference>
<dbReference type="InterPro" id="IPR000944">
    <property type="entry name" value="Tscrpt_reg_Rrf2"/>
</dbReference>
<dbReference type="RefSeq" id="WP_166667349.1">
    <property type="nucleotide sequence ID" value="NZ_SOBG01000003.1"/>
</dbReference>
<dbReference type="PANTHER" id="PTHR33221">
    <property type="entry name" value="WINGED HELIX-TURN-HELIX TRANSCRIPTIONAL REGULATOR, RRF2 FAMILY"/>
    <property type="match status" value="1"/>
</dbReference>
<protein>
    <submittedName>
        <fullName evidence="2">BadM/Rrf2 family transcriptional regulator</fullName>
    </submittedName>
</protein>
<evidence type="ECO:0000313" key="2">
    <source>
        <dbReference type="EMBL" id="TDT71584.1"/>
    </source>
</evidence>
<comment type="caution">
    <text evidence="2">The sequence shown here is derived from an EMBL/GenBank/DDBJ whole genome shotgun (WGS) entry which is preliminary data.</text>
</comment>
<dbReference type="GO" id="GO:0005829">
    <property type="term" value="C:cytosol"/>
    <property type="evidence" value="ECO:0007669"/>
    <property type="project" value="TreeGrafter"/>
</dbReference>
<organism evidence="2 3">
    <name type="scientific">Hypnocyclicus thermotrophus</name>
    <dbReference type="NCBI Taxonomy" id="1627895"/>
    <lineage>
        <taxon>Bacteria</taxon>
        <taxon>Fusobacteriati</taxon>
        <taxon>Fusobacteriota</taxon>
        <taxon>Fusobacteriia</taxon>
        <taxon>Fusobacteriales</taxon>
        <taxon>Fusobacteriaceae</taxon>
        <taxon>Hypnocyclicus</taxon>
    </lineage>
</organism>
<dbReference type="InterPro" id="IPR036388">
    <property type="entry name" value="WH-like_DNA-bd_sf"/>
</dbReference>
<dbReference type="EMBL" id="SOBG01000003">
    <property type="protein sequence ID" value="TDT71584.1"/>
    <property type="molecule type" value="Genomic_DNA"/>
</dbReference>
<keyword evidence="1" id="KW-0238">DNA-binding</keyword>
<keyword evidence="3" id="KW-1185">Reference proteome</keyword>
<dbReference type="GO" id="GO:0003700">
    <property type="term" value="F:DNA-binding transcription factor activity"/>
    <property type="evidence" value="ECO:0007669"/>
    <property type="project" value="TreeGrafter"/>
</dbReference>
<dbReference type="Proteomes" id="UP000294678">
    <property type="component" value="Unassembled WGS sequence"/>
</dbReference>
<dbReference type="SUPFAM" id="SSF46785">
    <property type="entry name" value="Winged helix' DNA-binding domain"/>
    <property type="match status" value="1"/>
</dbReference>
<accession>A0AA46DZF4</accession>
<sequence length="141" mass="16627">MQLPTKTKTGLKALIYIAMQNEKYRCSIKEISEELNISNRYLEQIFRYFKKSNILEGSKGPNGGYKLLKKANKISLYEIISLLQPELVKKDIFENKDKYETSINITLSKPLDDLIIRFLKKISLQDLIDNFNLEENYMYYI</sequence>